<dbReference type="EC" id="3.1.-.-" evidence="3"/>
<protein>
    <submittedName>
        <fullName evidence="3">Toxin of the YafQ-DinJ toxin-antitoxin system</fullName>
        <ecNumber evidence="3">3.1.-.-</ecNumber>
    </submittedName>
</protein>
<evidence type="ECO:0000256" key="2">
    <source>
        <dbReference type="PIRSR" id="PIRSR006156-1"/>
    </source>
</evidence>
<dbReference type="NCBIfam" id="TIGR00053">
    <property type="entry name" value="YafQ family addiction module toxin"/>
    <property type="match status" value="1"/>
</dbReference>
<dbReference type="PANTHER" id="PTHR40588">
    <property type="entry name" value="MRNA INTERFERASE TOXIN YAFQ"/>
    <property type="match status" value="1"/>
</dbReference>
<accession>A0A377HZV0</accession>
<keyword evidence="1" id="KW-1277">Toxin-antitoxin system</keyword>
<dbReference type="SUPFAM" id="SSF143011">
    <property type="entry name" value="RelE-like"/>
    <property type="match status" value="1"/>
</dbReference>
<evidence type="ECO:0000313" key="3">
    <source>
        <dbReference type="EMBL" id="STO63611.1"/>
    </source>
</evidence>
<dbReference type="PANTHER" id="PTHR40588:SF1">
    <property type="entry name" value="MRNA INTERFERASE TOXIN YAFQ"/>
    <property type="match status" value="1"/>
</dbReference>
<dbReference type="GO" id="GO:0006415">
    <property type="term" value="P:translational termination"/>
    <property type="evidence" value="ECO:0007669"/>
    <property type="project" value="TreeGrafter"/>
</dbReference>
<dbReference type="Pfam" id="PF15738">
    <property type="entry name" value="YafQ_toxin"/>
    <property type="match status" value="1"/>
</dbReference>
<organism evidence="3 4">
    <name type="scientific">Haemophilus parahaemolyticus</name>
    <dbReference type="NCBI Taxonomy" id="735"/>
    <lineage>
        <taxon>Bacteria</taxon>
        <taxon>Pseudomonadati</taxon>
        <taxon>Pseudomonadota</taxon>
        <taxon>Gammaproteobacteria</taxon>
        <taxon>Pasteurellales</taxon>
        <taxon>Pasteurellaceae</taxon>
        <taxon>Haemophilus</taxon>
    </lineage>
</organism>
<dbReference type="Proteomes" id="UP000254867">
    <property type="component" value="Unassembled WGS sequence"/>
</dbReference>
<proteinExistence type="predicted"/>
<reference evidence="3 4" key="1">
    <citation type="submission" date="2018-06" db="EMBL/GenBank/DDBJ databases">
        <authorList>
            <consortium name="Pathogen Informatics"/>
            <person name="Doyle S."/>
        </authorList>
    </citation>
    <scope>NUCLEOTIDE SEQUENCE [LARGE SCALE GENOMIC DNA]</scope>
    <source>
        <strain evidence="3 4">NCTC10794</strain>
    </source>
</reference>
<dbReference type="PIRSF" id="PIRSF006156">
    <property type="entry name" value="YafQ"/>
    <property type="match status" value="1"/>
</dbReference>
<name>A0A377HZV0_HAEPH</name>
<dbReference type="Gene3D" id="3.30.2310.20">
    <property type="entry name" value="RelE-like"/>
    <property type="match status" value="1"/>
</dbReference>
<sequence>MGMESVKTLKVTATKTFQRDIKRLTAKQQFSVEMTEVLYLLQRNQPLPRKYLDHALQGEMQGYRDCHIFNDLVLIYQIINDEELKLIRIGSHSEIF</sequence>
<dbReference type="InterPro" id="IPR007712">
    <property type="entry name" value="RelE/ParE_toxin"/>
</dbReference>
<dbReference type="InterPro" id="IPR004386">
    <property type="entry name" value="Toxin_YafQ-like"/>
</dbReference>
<gene>
    <name evidence="3" type="primary">yafQ</name>
    <name evidence="3" type="ORF">NCTC10794_00649</name>
</gene>
<dbReference type="InterPro" id="IPR035093">
    <property type="entry name" value="RelE/ParE_toxin_dom_sf"/>
</dbReference>
<evidence type="ECO:0000256" key="1">
    <source>
        <dbReference type="ARBA" id="ARBA00022649"/>
    </source>
</evidence>
<dbReference type="GO" id="GO:0004521">
    <property type="term" value="F:RNA endonuclease activity"/>
    <property type="evidence" value="ECO:0007669"/>
    <property type="project" value="TreeGrafter"/>
</dbReference>
<dbReference type="EMBL" id="UGHH01000002">
    <property type="protein sequence ID" value="STO63611.1"/>
    <property type="molecule type" value="Genomic_DNA"/>
</dbReference>
<dbReference type="GO" id="GO:0006402">
    <property type="term" value="P:mRNA catabolic process"/>
    <property type="evidence" value="ECO:0007669"/>
    <property type="project" value="TreeGrafter"/>
</dbReference>
<dbReference type="GO" id="GO:0016787">
    <property type="term" value="F:hydrolase activity"/>
    <property type="evidence" value="ECO:0007669"/>
    <property type="project" value="UniProtKB-KW"/>
</dbReference>
<keyword evidence="3" id="KW-0378">Hydrolase</keyword>
<dbReference type="NCBIfam" id="TIGR02385">
    <property type="entry name" value="RelE_StbE"/>
    <property type="match status" value="1"/>
</dbReference>
<evidence type="ECO:0000313" key="4">
    <source>
        <dbReference type="Proteomes" id="UP000254867"/>
    </source>
</evidence>
<dbReference type="AlphaFoldDB" id="A0A377HZV0"/>
<feature type="active site" description="Proton donor" evidence="2">
    <location>
        <position position="92"/>
    </location>
</feature>